<dbReference type="Proteomes" id="UP000244005">
    <property type="component" value="Unassembled WGS sequence"/>
</dbReference>
<dbReference type="EMBL" id="KZ772677">
    <property type="protein sequence ID" value="PTQ48612.1"/>
    <property type="molecule type" value="Genomic_DNA"/>
</dbReference>
<reference evidence="2" key="1">
    <citation type="journal article" date="2017" name="Cell">
        <title>Insights into land plant evolution garnered from the Marchantia polymorpha genome.</title>
        <authorList>
            <person name="Bowman J.L."/>
            <person name="Kohchi T."/>
            <person name="Yamato K.T."/>
            <person name="Jenkins J."/>
            <person name="Shu S."/>
            <person name="Ishizaki K."/>
            <person name="Yamaoka S."/>
            <person name="Nishihama R."/>
            <person name="Nakamura Y."/>
            <person name="Berger F."/>
            <person name="Adam C."/>
            <person name="Aki S.S."/>
            <person name="Althoff F."/>
            <person name="Araki T."/>
            <person name="Arteaga-Vazquez M.A."/>
            <person name="Balasubrmanian S."/>
            <person name="Barry K."/>
            <person name="Bauer D."/>
            <person name="Boehm C.R."/>
            <person name="Briginshaw L."/>
            <person name="Caballero-Perez J."/>
            <person name="Catarino B."/>
            <person name="Chen F."/>
            <person name="Chiyoda S."/>
            <person name="Chovatia M."/>
            <person name="Davies K.M."/>
            <person name="Delmans M."/>
            <person name="Demura T."/>
            <person name="Dierschke T."/>
            <person name="Dolan L."/>
            <person name="Dorantes-Acosta A.E."/>
            <person name="Eklund D.M."/>
            <person name="Florent S.N."/>
            <person name="Flores-Sandoval E."/>
            <person name="Fujiyama A."/>
            <person name="Fukuzawa H."/>
            <person name="Galik B."/>
            <person name="Grimanelli D."/>
            <person name="Grimwood J."/>
            <person name="Grossniklaus U."/>
            <person name="Hamada T."/>
            <person name="Haseloff J."/>
            <person name="Hetherington A.J."/>
            <person name="Higo A."/>
            <person name="Hirakawa Y."/>
            <person name="Hundley H.N."/>
            <person name="Ikeda Y."/>
            <person name="Inoue K."/>
            <person name="Inoue S.I."/>
            <person name="Ishida S."/>
            <person name="Jia Q."/>
            <person name="Kakita M."/>
            <person name="Kanazawa T."/>
            <person name="Kawai Y."/>
            <person name="Kawashima T."/>
            <person name="Kennedy M."/>
            <person name="Kinose K."/>
            <person name="Kinoshita T."/>
            <person name="Kohara Y."/>
            <person name="Koide E."/>
            <person name="Komatsu K."/>
            <person name="Kopischke S."/>
            <person name="Kubo M."/>
            <person name="Kyozuka J."/>
            <person name="Lagercrantz U."/>
            <person name="Lin S.S."/>
            <person name="Lindquist E."/>
            <person name="Lipzen A.M."/>
            <person name="Lu C.W."/>
            <person name="De Luna E."/>
            <person name="Martienssen R.A."/>
            <person name="Minamino N."/>
            <person name="Mizutani M."/>
            <person name="Mizutani M."/>
            <person name="Mochizuki N."/>
            <person name="Monte I."/>
            <person name="Mosher R."/>
            <person name="Nagasaki H."/>
            <person name="Nakagami H."/>
            <person name="Naramoto S."/>
            <person name="Nishitani K."/>
            <person name="Ohtani M."/>
            <person name="Okamoto T."/>
            <person name="Okumura M."/>
            <person name="Phillips J."/>
            <person name="Pollak B."/>
            <person name="Reinders A."/>
            <person name="Rovekamp M."/>
            <person name="Sano R."/>
            <person name="Sawa S."/>
            <person name="Schmid M.W."/>
            <person name="Shirakawa M."/>
            <person name="Solano R."/>
            <person name="Spunde A."/>
            <person name="Suetsugu N."/>
            <person name="Sugano S."/>
            <person name="Sugiyama A."/>
            <person name="Sun R."/>
            <person name="Suzuki Y."/>
            <person name="Takenaka M."/>
            <person name="Takezawa D."/>
            <person name="Tomogane H."/>
            <person name="Tsuzuki M."/>
            <person name="Ueda T."/>
            <person name="Umeda M."/>
            <person name="Ward J.M."/>
            <person name="Watanabe Y."/>
            <person name="Yazaki K."/>
            <person name="Yokoyama R."/>
            <person name="Yoshitake Y."/>
            <person name="Yotsui I."/>
            <person name="Zachgo S."/>
            <person name="Schmutz J."/>
        </authorList>
    </citation>
    <scope>NUCLEOTIDE SEQUENCE [LARGE SCALE GENOMIC DNA]</scope>
    <source>
        <strain evidence="2">Tak-1</strain>
    </source>
</reference>
<protein>
    <submittedName>
        <fullName evidence="1">Uncharacterized protein</fullName>
    </submittedName>
</protein>
<organism evidence="1 2">
    <name type="scientific">Marchantia polymorpha</name>
    <name type="common">Common liverwort</name>
    <name type="synonym">Marchantia aquatica</name>
    <dbReference type="NCBI Taxonomy" id="3197"/>
    <lineage>
        <taxon>Eukaryota</taxon>
        <taxon>Viridiplantae</taxon>
        <taxon>Streptophyta</taxon>
        <taxon>Embryophyta</taxon>
        <taxon>Marchantiophyta</taxon>
        <taxon>Marchantiopsida</taxon>
        <taxon>Marchantiidae</taxon>
        <taxon>Marchantiales</taxon>
        <taxon>Marchantiaceae</taxon>
        <taxon>Marchantia</taxon>
    </lineage>
</organism>
<evidence type="ECO:0000313" key="1">
    <source>
        <dbReference type="EMBL" id="PTQ48612.1"/>
    </source>
</evidence>
<sequence length="78" mass="8393">MAPSIAMQVAWTFSKTIRPAVTIFGKVGSLETDGWMDDRSIDSWELAIDAIGARSFQRASVDADSSVLPGIDSTDSQD</sequence>
<accession>A0A2R6XR90</accession>
<name>A0A2R6XR90_MARPO</name>
<evidence type="ECO:0000313" key="2">
    <source>
        <dbReference type="Proteomes" id="UP000244005"/>
    </source>
</evidence>
<proteinExistence type="predicted"/>
<dbReference type="Gramene" id="Mp1g03760.1">
    <property type="protein sequence ID" value="Mp1g03760.1.cds1"/>
    <property type="gene ID" value="Mp1g03760"/>
</dbReference>
<gene>
    <name evidence="1" type="ORF">MARPO_0005s0231</name>
</gene>
<keyword evidence="2" id="KW-1185">Reference proteome</keyword>
<dbReference type="AlphaFoldDB" id="A0A2R6XR90"/>